<dbReference type="GO" id="GO:0016987">
    <property type="term" value="F:sigma factor activity"/>
    <property type="evidence" value="ECO:0007669"/>
    <property type="project" value="UniProtKB-KW"/>
</dbReference>
<dbReference type="RefSeq" id="WP_182978384.1">
    <property type="nucleotide sequence ID" value="NZ_BAABGB010000013.1"/>
</dbReference>
<evidence type="ECO:0000256" key="5">
    <source>
        <dbReference type="ARBA" id="ARBA00023163"/>
    </source>
</evidence>
<dbReference type="InterPro" id="IPR036388">
    <property type="entry name" value="WH-like_DNA-bd_sf"/>
</dbReference>
<evidence type="ECO:0000313" key="10">
    <source>
        <dbReference type="Proteomes" id="UP000577891"/>
    </source>
</evidence>
<dbReference type="Pfam" id="PF04542">
    <property type="entry name" value="Sigma70_r2"/>
    <property type="match status" value="1"/>
</dbReference>
<dbReference type="Gene3D" id="1.10.1740.10">
    <property type="match status" value="1"/>
</dbReference>
<dbReference type="PANTHER" id="PTHR43133:SF58">
    <property type="entry name" value="ECF RNA POLYMERASE SIGMA FACTOR SIGD"/>
    <property type="match status" value="1"/>
</dbReference>
<dbReference type="Pfam" id="PF08281">
    <property type="entry name" value="Sigma70_r4_2"/>
    <property type="match status" value="1"/>
</dbReference>
<keyword evidence="2" id="KW-0805">Transcription regulation</keyword>
<organism evidence="9 10">
    <name type="scientific">Gluconacetobacter asukensis</name>
    <dbReference type="NCBI Taxonomy" id="1017181"/>
    <lineage>
        <taxon>Bacteria</taxon>
        <taxon>Pseudomonadati</taxon>
        <taxon>Pseudomonadota</taxon>
        <taxon>Alphaproteobacteria</taxon>
        <taxon>Acetobacterales</taxon>
        <taxon>Acetobacteraceae</taxon>
        <taxon>Gluconacetobacter</taxon>
    </lineage>
</organism>
<gene>
    <name evidence="9" type="ORF">HLH35_06585</name>
</gene>
<evidence type="ECO:0000256" key="6">
    <source>
        <dbReference type="SAM" id="MobiDB-lite"/>
    </source>
</evidence>
<dbReference type="SUPFAM" id="SSF88659">
    <property type="entry name" value="Sigma3 and sigma4 domains of RNA polymerase sigma factors"/>
    <property type="match status" value="1"/>
</dbReference>
<keyword evidence="10" id="KW-1185">Reference proteome</keyword>
<keyword evidence="3" id="KW-0731">Sigma factor</keyword>
<sequence length="216" mass="24414">MSNDKQRRLRLVSSGEERACADANSADRTIGAEATRDIDWTILMARAQDGDTASYLRLLHEITPYLRSLVRLWHKDHWDAEDTVQDILLTLHSIRHTYDPSRPFGPWLVGIANRRAVDRLRRRGRQALREAPLRDEHEGIASPSQDSDSMLDKHHLEEAIGSLPPIQQRAVDLLKLKEMSLKDAAAETGLSIASLKMATHRALKNLRAMLSDRGDS</sequence>
<dbReference type="InterPro" id="IPR039425">
    <property type="entry name" value="RNA_pol_sigma-70-like"/>
</dbReference>
<dbReference type="EMBL" id="JABEQE010000004">
    <property type="protein sequence ID" value="MBB2171789.1"/>
    <property type="molecule type" value="Genomic_DNA"/>
</dbReference>
<proteinExistence type="inferred from homology"/>
<dbReference type="InterPro" id="IPR013325">
    <property type="entry name" value="RNA_pol_sigma_r2"/>
</dbReference>
<evidence type="ECO:0000259" key="8">
    <source>
        <dbReference type="Pfam" id="PF08281"/>
    </source>
</evidence>
<dbReference type="Gene3D" id="1.10.10.10">
    <property type="entry name" value="Winged helix-like DNA-binding domain superfamily/Winged helix DNA-binding domain"/>
    <property type="match status" value="1"/>
</dbReference>
<comment type="similarity">
    <text evidence="1">Belongs to the sigma-70 factor family. ECF subfamily.</text>
</comment>
<comment type="caution">
    <text evidence="9">The sequence shown here is derived from an EMBL/GenBank/DDBJ whole genome shotgun (WGS) entry which is preliminary data.</text>
</comment>
<reference evidence="9 10" key="1">
    <citation type="submission" date="2020-04" db="EMBL/GenBank/DDBJ databases">
        <title>Description of novel Gluconacetobacter.</title>
        <authorList>
            <person name="Sombolestani A."/>
        </authorList>
    </citation>
    <scope>NUCLEOTIDE SEQUENCE [LARGE SCALE GENOMIC DNA]</scope>
    <source>
        <strain evidence="9 10">LMG 27724</strain>
    </source>
</reference>
<dbReference type="PANTHER" id="PTHR43133">
    <property type="entry name" value="RNA POLYMERASE ECF-TYPE SIGMA FACTO"/>
    <property type="match status" value="1"/>
</dbReference>
<evidence type="ECO:0000256" key="2">
    <source>
        <dbReference type="ARBA" id="ARBA00023015"/>
    </source>
</evidence>
<dbReference type="InterPro" id="IPR014284">
    <property type="entry name" value="RNA_pol_sigma-70_dom"/>
</dbReference>
<dbReference type="Proteomes" id="UP000577891">
    <property type="component" value="Unassembled WGS sequence"/>
</dbReference>
<evidence type="ECO:0000313" key="9">
    <source>
        <dbReference type="EMBL" id="MBB2171789.1"/>
    </source>
</evidence>
<feature type="domain" description="RNA polymerase sigma-70 region 2" evidence="7">
    <location>
        <begin position="63"/>
        <end position="125"/>
    </location>
</feature>
<name>A0A7W4IZA7_9PROT</name>
<dbReference type="NCBIfam" id="TIGR02937">
    <property type="entry name" value="sigma70-ECF"/>
    <property type="match status" value="1"/>
</dbReference>
<dbReference type="InterPro" id="IPR007627">
    <property type="entry name" value="RNA_pol_sigma70_r2"/>
</dbReference>
<evidence type="ECO:0000256" key="4">
    <source>
        <dbReference type="ARBA" id="ARBA00023125"/>
    </source>
</evidence>
<evidence type="ECO:0000259" key="7">
    <source>
        <dbReference type="Pfam" id="PF04542"/>
    </source>
</evidence>
<keyword evidence="5" id="KW-0804">Transcription</keyword>
<dbReference type="GO" id="GO:0003677">
    <property type="term" value="F:DNA binding"/>
    <property type="evidence" value="ECO:0007669"/>
    <property type="project" value="UniProtKB-KW"/>
</dbReference>
<dbReference type="AlphaFoldDB" id="A0A7W4IZA7"/>
<feature type="domain" description="RNA polymerase sigma factor 70 region 4 type 2" evidence="8">
    <location>
        <begin position="156"/>
        <end position="206"/>
    </location>
</feature>
<feature type="region of interest" description="Disordered" evidence="6">
    <location>
        <begin position="131"/>
        <end position="150"/>
    </location>
</feature>
<accession>A0A7W4IZA7</accession>
<protein>
    <submittedName>
        <fullName evidence="9">Sigma-70 family RNA polymerase sigma factor</fullName>
    </submittedName>
</protein>
<dbReference type="InterPro" id="IPR013324">
    <property type="entry name" value="RNA_pol_sigma_r3/r4-like"/>
</dbReference>
<keyword evidence="4" id="KW-0238">DNA-binding</keyword>
<dbReference type="InterPro" id="IPR013249">
    <property type="entry name" value="RNA_pol_sigma70_r4_t2"/>
</dbReference>
<dbReference type="GO" id="GO:0006352">
    <property type="term" value="P:DNA-templated transcription initiation"/>
    <property type="evidence" value="ECO:0007669"/>
    <property type="project" value="InterPro"/>
</dbReference>
<dbReference type="SUPFAM" id="SSF88946">
    <property type="entry name" value="Sigma2 domain of RNA polymerase sigma factors"/>
    <property type="match status" value="1"/>
</dbReference>
<evidence type="ECO:0000256" key="3">
    <source>
        <dbReference type="ARBA" id="ARBA00023082"/>
    </source>
</evidence>
<evidence type="ECO:0000256" key="1">
    <source>
        <dbReference type="ARBA" id="ARBA00010641"/>
    </source>
</evidence>